<keyword evidence="1" id="KW-0134">Cell wall</keyword>
<dbReference type="NCBIfam" id="TIGR01167">
    <property type="entry name" value="LPXTG_anchor"/>
    <property type="match status" value="1"/>
</dbReference>
<evidence type="ECO:0000256" key="5">
    <source>
        <dbReference type="SAM" id="MobiDB-lite"/>
    </source>
</evidence>
<feature type="region of interest" description="Disordered" evidence="5">
    <location>
        <begin position="1"/>
        <end position="26"/>
    </location>
</feature>
<protein>
    <submittedName>
        <fullName evidence="7">LPXTG cell wall anchor domain-containing protein</fullName>
    </submittedName>
</protein>
<dbReference type="InterPro" id="IPR012706">
    <property type="entry name" value="Rib_alpha_Esp_rpt"/>
</dbReference>
<evidence type="ECO:0000256" key="3">
    <source>
        <dbReference type="ARBA" id="ARBA00022729"/>
    </source>
</evidence>
<dbReference type="PROSITE" id="PS50847">
    <property type="entry name" value="GRAM_POS_ANCHORING"/>
    <property type="match status" value="1"/>
</dbReference>
<gene>
    <name evidence="7" type="ORF">E5340_06550</name>
</gene>
<dbReference type="Proteomes" id="UP000306855">
    <property type="component" value="Unassembled WGS sequence"/>
</dbReference>
<evidence type="ECO:0000256" key="2">
    <source>
        <dbReference type="ARBA" id="ARBA00022525"/>
    </source>
</evidence>
<sequence length="410" mass="44719">VKVTVEVVEPPKETPVTKPVSESVDPQAKENLQVGLGETLEPTKVLDGKTLPTGTRLSWKTPVDTTKAGHQTGELEVTYPDGSKDVVKVTVEVVEPPKETPVTKPVSESVDPQVKEKMQVGLGEMLDPAKVLADKGSLPTGTQVSWKTPVDTTKAGYQAGELEVTYPDGSKDLVKVLVKVGTDADMYTPVGKLGVMVSLNAKVAPQQFLDTDRFPKDTQFTFEKDFDTTNSGEQKNMLKVVYPDGSYDEVVVSVKVYSEADLFTPKMRAALKVTKGTSLALDDLFDEGLPTDAQVKWLVLVDKNKVGAQTGKLEVSYRDGSKDMLNVVVDVVEADQAQRLTDVFHVNGPKEGSTVNNWKKVTGKQHTAGAKKHKEVLPQTGEHEHESPTLLGMMLLMLLGTFKFGYKKKH</sequence>
<dbReference type="Gene3D" id="2.60.40.3600">
    <property type="match status" value="2"/>
</dbReference>
<dbReference type="NCBIfam" id="TIGR02331">
    <property type="entry name" value="rib_alpha"/>
    <property type="match status" value="3"/>
</dbReference>
<evidence type="ECO:0000256" key="4">
    <source>
        <dbReference type="ARBA" id="ARBA00023088"/>
    </source>
</evidence>
<feature type="compositionally biased region" description="Low complexity" evidence="5">
    <location>
        <begin position="1"/>
        <end position="20"/>
    </location>
</feature>
<keyword evidence="4" id="KW-0572">Peptidoglycan-anchor</keyword>
<dbReference type="AlphaFoldDB" id="A0A4S2EGQ2"/>
<name>A0A4S2EGQ2_9LACO</name>
<dbReference type="Pfam" id="PF00746">
    <property type="entry name" value="Gram_pos_anchor"/>
    <property type="match status" value="1"/>
</dbReference>
<feature type="region of interest" description="Disordered" evidence="5">
    <location>
        <begin position="45"/>
        <end position="68"/>
    </location>
</feature>
<dbReference type="EMBL" id="SRYK01000028">
    <property type="protein sequence ID" value="TGY55049.1"/>
    <property type="molecule type" value="Genomic_DNA"/>
</dbReference>
<evidence type="ECO:0000313" key="8">
    <source>
        <dbReference type="Proteomes" id="UP000306855"/>
    </source>
</evidence>
<feature type="non-terminal residue" evidence="7">
    <location>
        <position position="1"/>
    </location>
</feature>
<evidence type="ECO:0000256" key="1">
    <source>
        <dbReference type="ARBA" id="ARBA00022512"/>
    </source>
</evidence>
<dbReference type="Pfam" id="PF08428">
    <property type="entry name" value="Rib"/>
    <property type="match status" value="4"/>
</dbReference>
<feature type="domain" description="Gram-positive cocci surface proteins LPxTG" evidence="6">
    <location>
        <begin position="377"/>
        <end position="410"/>
    </location>
</feature>
<proteinExistence type="predicted"/>
<accession>A0A4S2EGQ2</accession>
<comment type="caution">
    <text evidence="7">The sequence shown here is derived from an EMBL/GenBank/DDBJ whole genome shotgun (WGS) entry which is preliminary data.</text>
</comment>
<evidence type="ECO:0000313" key="7">
    <source>
        <dbReference type="EMBL" id="TGY55049.1"/>
    </source>
</evidence>
<dbReference type="RefSeq" id="WP_135942154.1">
    <property type="nucleotide sequence ID" value="NZ_SRYK01000028.1"/>
</dbReference>
<dbReference type="InterPro" id="IPR059115">
    <property type="entry name" value="Rib"/>
</dbReference>
<keyword evidence="2" id="KW-0964">Secreted</keyword>
<keyword evidence="3" id="KW-0732">Signal</keyword>
<dbReference type="InterPro" id="IPR019931">
    <property type="entry name" value="LPXTG_anchor"/>
</dbReference>
<reference evidence="7 8" key="1">
    <citation type="submission" date="2019-04" db="EMBL/GenBank/DDBJ databases">
        <title>Microbes associate with the intestines of laboratory mice.</title>
        <authorList>
            <person name="Navarre W."/>
            <person name="Wong E."/>
            <person name="Huang K."/>
            <person name="Tropini C."/>
            <person name="Ng K."/>
            <person name="Yu B."/>
        </authorList>
    </citation>
    <scope>NUCLEOTIDE SEQUENCE [LARGE SCALE GENOMIC DNA]</scope>
    <source>
        <strain evidence="7 8">NM26_J9</strain>
    </source>
</reference>
<organism evidence="7 8">
    <name type="scientific">Ligilactobacillus murinus</name>
    <dbReference type="NCBI Taxonomy" id="1622"/>
    <lineage>
        <taxon>Bacteria</taxon>
        <taxon>Bacillati</taxon>
        <taxon>Bacillota</taxon>
        <taxon>Bacilli</taxon>
        <taxon>Lactobacillales</taxon>
        <taxon>Lactobacillaceae</taxon>
        <taxon>Ligilactobacillus</taxon>
    </lineage>
</organism>
<evidence type="ECO:0000259" key="6">
    <source>
        <dbReference type="PROSITE" id="PS50847"/>
    </source>
</evidence>